<dbReference type="SUPFAM" id="SSF53756">
    <property type="entry name" value="UDP-Glycosyltransferase/glycogen phosphorylase"/>
    <property type="match status" value="1"/>
</dbReference>
<organism evidence="5 6">
    <name type="scientific">Corynebacterium urogenitale</name>
    <dbReference type="NCBI Taxonomy" id="2487892"/>
    <lineage>
        <taxon>Bacteria</taxon>
        <taxon>Bacillati</taxon>
        <taxon>Actinomycetota</taxon>
        <taxon>Actinomycetes</taxon>
        <taxon>Mycobacteriales</taxon>
        <taxon>Corynebacteriaceae</taxon>
        <taxon>Corynebacterium</taxon>
    </lineage>
</organism>
<dbReference type="Proteomes" id="UP000326711">
    <property type="component" value="Chromosome"/>
</dbReference>
<dbReference type="Pfam" id="PF13439">
    <property type="entry name" value="Glyco_transf_4"/>
    <property type="match status" value="1"/>
</dbReference>
<evidence type="ECO:0000313" key="5">
    <source>
        <dbReference type="EMBL" id="QFQ03353.1"/>
    </source>
</evidence>
<keyword evidence="1" id="KW-0328">Glycosyltransferase</keyword>
<keyword evidence="2" id="KW-0808">Transferase</keyword>
<evidence type="ECO:0000256" key="3">
    <source>
        <dbReference type="SAM" id="MobiDB-lite"/>
    </source>
</evidence>
<dbReference type="InterPro" id="IPR028098">
    <property type="entry name" value="Glyco_trans_4-like_N"/>
</dbReference>
<gene>
    <name evidence="5" type="ORF">CUROG_10100</name>
</gene>
<evidence type="ECO:0000313" key="6">
    <source>
        <dbReference type="Proteomes" id="UP000326711"/>
    </source>
</evidence>
<feature type="region of interest" description="Disordered" evidence="3">
    <location>
        <begin position="283"/>
        <end position="309"/>
    </location>
</feature>
<proteinExistence type="predicted"/>
<dbReference type="EMBL" id="CP045032">
    <property type="protein sequence ID" value="QFQ03353.1"/>
    <property type="molecule type" value="Genomic_DNA"/>
</dbReference>
<dbReference type="GO" id="GO:0016757">
    <property type="term" value="F:glycosyltransferase activity"/>
    <property type="evidence" value="ECO:0007669"/>
    <property type="project" value="UniProtKB-KW"/>
</dbReference>
<dbReference type="Gene3D" id="3.40.50.2000">
    <property type="entry name" value="Glycogen Phosphorylase B"/>
    <property type="match status" value="1"/>
</dbReference>
<feature type="compositionally biased region" description="Basic and acidic residues" evidence="3">
    <location>
        <begin position="286"/>
        <end position="309"/>
    </location>
</feature>
<dbReference type="RefSeq" id="WP_151903602.1">
    <property type="nucleotide sequence ID" value="NZ_CP045032.1"/>
</dbReference>
<name>A0A5J6ZC82_9CORY</name>
<feature type="domain" description="Glycosyltransferase subfamily 4-like N-terminal" evidence="4">
    <location>
        <begin position="17"/>
        <end position="136"/>
    </location>
</feature>
<reference evidence="6" key="1">
    <citation type="submission" date="2019-10" db="EMBL/GenBank/DDBJ databases">
        <title>Complete genome sequence of Corynebacterium urogenitalis DSM 108747, isolated from the genital tract of a cow.</title>
        <authorList>
            <person name="Ruckert C."/>
            <person name="Ballas P."/>
            <person name="Wagener K."/>
            <person name="Drillich M."/>
            <person name="Kaempfer P."/>
            <person name="Busse H.-J."/>
            <person name="Ehling-Schulz M."/>
        </authorList>
    </citation>
    <scope>NUCLEOTIDE SEQUENCE [LARGE SCALE GENOMIC DNA]</scope>
    <source>
        <strain evidence="6">LMM 1652</strain>
    </source>
</reference>
<evidence type="ECO:0000256" key="1">
    <source>
        <dbReference type="ARBA" id="ARBA00022676"/>
    </source>
</evidence>
<dbReference type="KEGG" id="cuo:CUROG_10100"/>
<evidence type="ECO:0000256" key="2">
    <source>
        <dbReference type="ARBA" id="ARBA00022679"/>
    </source>
</evidence>
<dbReference type="AlphaFoldDB" id="A0A5J6ZC82"/>
<evidence type="ECO:0000259" key="4">
    <source>
        <dbReference type="Pfam" id="PF13439"/>
    </source>
</evidence>
<sequence>MRVLSIPAEHPYTQAIQPAGVEFLPDPDIDGHWWPHPALEAEYWNQPRDVDAVHIHFGFEHRTPAQIAELCAALPVPLVLTVHDLDNPHLEDQAPHHERLQLLVDAASAIITLTDQAAEILARDYGASNVQVIPHPRITDTPAQVHSSGRAAVFLKSLRSNVVADAQFYADIAAEVPLDVYVHEGAKLASISNANVVVHEPMSDDELFAAVGHAGVCILPYTRGTHSGWLEMCRDLGVPVVAPDTGCYAGQADTPAAVEVYPAGDGRAAGQAAARLLARGPVPYTGDREQQRAQVRRAHEETYKKVVSE</sequence>
<protein>
    <recommendedName>
        <fullName evidence="4">Glycosyltransferase subfamily 4-like N-terminal domain-containing protein</fullName>
    </recommendedName>
</protein>
<dbReference type="OrthoDB" id="3287135at2"/>
<keyword evidence="6" id="KW-1185">Reference proteome</keyword>
<accession>A0A5J6ZC82</accession>